<dbReference type="EMBL" id="BMQM01000025">
    <property type="protein sequence ID" value="GGR67074.1"/>
    <property type="molecule type" value="Genomic_DNA"/>
</dbReference>
<reference evidence="3" key="1">
    <citation type="journal article" date="2019" name="Int. J. Syst. Evol. Microbiol.">
        <title>The Global Catalogue of Microorganisms (GCM) 10K type strain sequencing project: providing services to taxonomists for standard genome sequencing and annotation.</title>
        <authorList>
            <consortium name="The Broad Institute Genomics Platform"/>
            <consortium name="The Broad Institute Genome Sequencing Center for Infectious Disease"/>
            <person name="Wu L."/>
            <person name="Ma J."/>
        </authorList>
    </citation>
    <scope>NUCLEOTIDE SEQUENCE [LARGE SCALE GENOMIC DNA]</scope>
    <source>
        <strain evidence="3">JCM 31404</strain>
    </source>
</reference>
<organism evidence="2 3">
    <name type="scientific">Deinococcus seoulensis</name>
    <dbReference type="NCBI Taxonomy" id="1837379"/>
    <lineage>
        <taxon>Bacteria</taxon>
        <taxon>Thermotogati</taxon>
        <taxon>Deinococcota</taxon>
        <taxon>Deinococci</taxon>
        <taxon>Deinococcales</taxon>
        <taxon>Deinococcaceae</taxon>
        <taxon>Deinococcus</taxon>
    </lineage>
</organism>
<dbReference type="RefSeq" id="WP_189065951.1">
    <property type="nucleotide sequence ID" value="NZ_BMQM01000025.1"/>
</dbReference>
<protein>
    <submittedName>
        <fullName evidence="2">Uncharacterized protein</fullName>
    </submittedName>
</protein>
<proteinExistence type="predicted"/>
<name>A0ABQ2RXP2_9DEIO</name>
<evidence type="ECO:0000256" key="1">
    <source>
        <dbReference type="SAM" id="MobiDB-lite"/>
    </source>
</evidence>
<gene>
    <name evidence="2" type="ORF">GCM10008959_31560</name>
</gene>
<sequence length="231" mass="26356">MTQPSLEGQFEQITRYLPDSLFLDSTRSESINAIALTGGPDDFTAFATRIAAPVVFVERYTLTEDHFDLFEDPNWSRDPTHTVSLLDATQLRPFHHHLGDDFLITLSVPHAGMLITLDLQAFWWDSFTAAHEGATEQHRTHEATQEHAVRQQRQEQRDRELLLLRTLLPEDTKFRQLACEAHPRITALRQQAQAILQTQIQDARISAAHDETVRETAAAIKAEVRAARRRS</sequence>
<comment type="caution">
    <text evidence="2">The sequence shown here is derived from an EMBL/GenBank/DDBJ whole genome shotgun (WGS) entry which is preliminary data.</text>
</comment>
<accession>A0ABQ2RXP2</accession>
<evidence type="ECO:0000313" key="3">
    <source>
        <dbReference type="Proteomes" id="UP000634308"/>
    </source>
</evidence>
<keyword evidence="3" id="KW-1185">Reference proteome</keyword>
<dbReference type="Proteomes" id="UP000634308">
    <property type="component" value="Unassembled WGS sequence"/>
</dbReference>
<feature type="region of interest" description="Disordered" evidence="1">
    <location>
        <begin position="135"/>
        <end position="154"/>
    </location>
</feature>
<evidence type="ECO:0000313" key="2">
    <source>
        <dbReference type="EMBL" id="GGR67074.1"/>
    </source>
</evidence>